<protein>
    <submittedName>
        <fullName evidence="1">Uncharacterized protein</fullName>
    </submittedName>
</protein>
<accession>A0A7J7MTP2</accession>
<sequence length="58" mass="6566">MQTQISVKHQQKDIDSIDLSIFHLQMLQYLPSNLLTLLSLIANSKKLFPSIPLSKQSA</sequence>
<gene>
    <name evidence="1" type="ORF">GIB67_014944</name>
</gene>
<dbReference type="AlphaFoldDB" id="A0A7J7MTP2"/>
<dbReference type="EMBL" id="JACGCM010001237">
    <property type="protein sequence ID" value="KAF6158150.1"/>
    <property type="molecule type" value="Genomic_DNA"/>
</dbReference>
<evidence type="ECO:0000313" key="2">
    <source>
        <dbReference type="Proteomes" id="UP000541444"/>
    </source>
</evidence>
<evidence type="ECO:0000313" key="1">
    <source>
        <dbReference type="EMBL" id="KAF6158150.1"/>
    </source>
</evidence>
<name>A0A7J7MTP2_9MAGN</name>
<organism evidence="1 2">
    <name type="scientific">Kingdonia uniflora</name>
    <dbReference type="NCBI Taxonomy" id="39325"/>
    <lineage>
        <taxon>Eukaryota</taxon>
        <taxon>Viridiplantae</taxon>
        <taxon>Streptophyta</taxon>
        <taxon>Embryophyta</taxon>
        <taxon>Tracheophyta</taxon>
        <taxon>Spermatophyta</taxon>
        <taxon>Magnoliopsida</taxon>
        <taxon>Ranunculales</taxon>
        <taxon>Circaeasteraceae</taxon>
        <taxon>Kingdonia</taxon>
    </lineage>
</organism>
<dbReference type="Proteomes" id="UP000541444">
    <property type="component" value="Unassembled WGS sequence"/>
</dbReference>
<proteinExistence type="predicted"/>
<keyword evidence="2" id="KW-1185">Reference proteome</keyword>
<reference evidence="1 2" key="1">
    <citation type="journal article" date="2020" name="IScience">
        <title>Genome Sequencing of the Endangered Kingdonia uniflora (Circaeasteraceae, Ranunculales) Reveals Potential Mechanisms of Evolutionary Specialization.</title>
        <authorList>
            <person name="Sun Y."/>
            <person name="Deng T."/>
            <person name="Zhang A."/>
            <person name="Moore M.J."/>
            <person name="Landis J.B."/>
            <person name="Lin N."/>
            <person name="Zhang H."/>
            <person name="Zhang X."/>
            <person name="Huang J."/>
            <person name="Zhang X."/>
            <person name="Sun H."/>
            <person name="Wang H."/>
        </authorList>
    </citation>
    <scope>NUCLEOTIDE SEQUENCE [LARGE SCALE GENOMIC DNA]</scope>
    <source>
        <strain evidence="1">TB1705</strain>
        <tissue evidence="1">Leaf</tissue>
    </source>
</reference>
<comment type="caution">
    <text evidence="1">The sequence shown here is derived from an EMBL/GenBank/DDBJ whole genome shotgun (WGS) entry which is preliminary data.</text>
</comment>